<dbReference type="Proteomes" id="UP000091926">
    <property type="component" value="Chromosome"/>
</dbReference>
<keyword evidence="1" id="KW-0805">Transcription regulation</keyword>
<evidence type="ECO:0000256" key="2">
    <source>
        <dbReference type="ARBA" id="ARBA00023125"/>
    </source>
</evidence>
<evidence type="ECO:0000313" key="5">
    <source>
        <dbReference type="EMBL" id="ANN77826.1"/>
    </source>
</evidence>
<dbReference type="InterPro" id="IPR036388">
    <property type="entry name" value="WH-like_DNA-bd_sf"/>
</dbReference>
<keyword evidence="3" id="KW-0804">Transcription</keyword>
<dbReference type="SUPFAM" id="SSF46785">
    <property type="entry name" value="Winged helix' DNA-binding domain"/>
    <property type="match status" value="1"/>
</dbReference>
<dbReference type="PRINTS" id="PR00598">
    <property type="entry name" value="HTHMARR"/>
</dbReference>
<dbReference type="PROSITE" id="PS01117">
    <property type="entry name" value="HTH_MARR_1"/>
    <property type="match status" value="1"/>
</dbReference>
<keyword evidence="2" id="KW-0238">DNA-binding</keyword>
<dbReference type="PANTHER" id="PTHR35790">
    <property type="entry name" value="HTH-TYPE TRANSCRIPTIONAL REGULATOR PCHR"/>
    <property type="match status" value="1"/>
</dbReference>
<dbReference type="PANTHER" id="PTHR35790:SF4">
    <property type="entry name" value="HTH-TYPE TRANSCRIPTIONAL REGULATOR PCHR"/>
    <property type="match status" value="1"/>
</dbReference>
<dbReference type="SMART" id="SM00347">
    <property type="entry name" value="HTH_MARR"/>
    <property type="match status" value="1"/>
</dbReference>
<protein>
    <submittedName>
        <fullName evidence="5">MarR family transcriptional regulator</fullName>
    </submittedName>
</protein>
<evidence type="ECO:0000259" key="4">
    <source>
        <dbReference type="PROSITE" id="PS50995"/>
    </source>
</evidence>
<dbReference type="PROSITE" id="PS50995">
    <property type="entry name" value="HTH_MARR_2"/>
    <property type="match status" value="1"/>
</dbReference>
<dbReference type="AlphaFoldDB" id="A0A193GEE7"/>
<dbReference type="InterPro" id="IPR052067">
    <property type="entry name" value="Metal_resp_HTH_trans_reg"/>
</dbReference>
<dbReference type="GO" id="GO:0003677">
    <property type="term" value="F:DNA binding"/>
    <property type="evidence" value="ECO:0007669"/>
    <property type="project" value="UniProtKB-KW"/>
</dbReference>
<reference evidence="5 6" key="1">
    <citation type="submission" date="2016-06" db="EMBL/GenBank/DDBJ databases">
        <title>Complete genome sequences of Bordetella bronchialis and Bordetella flabilis.</title>
        <authorList>
            <person name="LiPuma J.J."/>
            <person name="Spilker T."/>
        </authorList>
    </citation>
    <scope>NUCLEOTIDE SEQUENCE [LARGE SCALE GENOMIC DNA]</scope>
    <source>
        <strain evidence="5 6">AU10664</strain>
    </source>
</reference>
<dbReference type="InterPro" id="IPR000835">
    <property type="entry name" value="HTH_MarR-typ"/>
</dbReference>
<dbReference type="KEGG" id="bfz:BAU07_12610"/>
<sequence length="169" mass="19006">MPPEAQSSDAGKTRARNFKELISFRLNMLASTWSRLAAESNQRDFGLDPREWRIVGMLGTHAPMSLQGLAREVNLDKSQASRTVSDMIERGLLQRESDESDGRGVQLSLTSQGKALYRKVFPRAVRRNEELLSVLSEEERAVLDRALDVLTTHAQKTLAKSRETPGRVR</sequence>
<evidence type="ECO:0000256" key="3">
    <source>
        <dbReference type="ARBA" id="ARBA00023163"/>
    </source>
</evidence>
<accession>A0A193GEE7</accession>
<dbReference type="Pfam" id="PF12802">
    <property type="entry name" value="MarR_2"/>
    <property type="match status" value="1"/>
</dbReference>
<evidence type="ECO:0000313" key="6">
    <source>
        <dbReference type="Proteomes" id="UP000091926"/>
    </source>
</evidence>
<dbReference type="OrthoDB" id="8682420at2"/>
<organism evidence="5 6">
    <name type="scientific">Bordetella flabilis</name>
    <dbReference type="NCBI Taxonomy" id="463014"/>
    <lineage>
        <taxon>Bacteria</taxon>
        <taxon>Pseudomonadati</taxon>
        <taxon>Pseudomonadota</taxon>
        <taxon>Betaproteobacteria</taxon>
        <taxon>Burkholderiales</taxon>
        <taxon>Alcaligenaceae</taxon>
        <taxon>Bordetella</taxon>
    </lineage>
</organism>
<name>A0A193GEE7_9BORD</name>
<gene>
    <name evidence="5" type="ORF">BAU07_12610</name>
</gene>
<keyword evidence="6" id="KW-1185">Reference proteome</keyword>
<evidence type="ECO:0000256" key="1">
    <source>
        <dbReference type="ARBA" id="ARBA00023015"/>
    </source>
</evidence>
<dbReference type="STRING" id="463014.BAU07_12610"/>
<dbReference type="EMBL" id="CP016172">
    <property type="protein sequence ID" value="ANN77826.1"/>
    <property type="molecule type" value="Genomic_DNA"/>
</dbReference>
<dbReference type="Gene3D" id="1.10.10.10">
    <property type="entry name" value="Winged helix-like DNA-binding domain superfamily/Winged helix DNA-binding domain"/>
    <property type="match status" value="1"/>
</dbReference>
<dbReference type="InterPro" id="IPR023187">
    <property type="entry name" value="Tscrpt_reg_MarR-type_CS"/>
</dbReference>
<feature type="domain" description="HTH marR-type" evidence="4">
    <location>
        <begin position="19"/>
        <end position="152"/>
    </location>
</feature>
<dbReference type="GO" id="GO:0003700">
    <property type="term" value="F:DNA-binding transcription factor activity"/>
    <property type="evidence" value="ECO:0007669"/>
    <property type="project" value="InterPro"/>
</dbReference>
<dbReference type="InterPro" id="IPR036390">
    <property type="entry name" value="WH_DNA-bd_sf"/>
</dbReference>
<proteinExistence type="predicted"/>